<dbReference type="GO" id="GO:0005814">
    <property type="term" value="C:centriole"/>
    <property type="evidence" value="ECO:0007669"/>
    <property type="project" value="TreeGrafter"/>
</dbReference>
<dbReference type="InterPro" id="IPR011990">
    <property type="entry name" value="TPR-like_helical_dom_sf"/>
</dbReference>
<evidence type="ECO:0000256" key="1">
    <source>
        <dbReference type="PROSITE-ProRule" id="PRU00339"/>
    </source>
</evidence>
<feature type="repeat" description="TPR" evidence="1">
    <location>
        <begin position="101"/>
        <end position="134"/>
    </location>
</feature>
<dbReference type="FunFam" id="1.25.40.10:FF:000468">
    <property type="entry name" value="Intraflagellar transport 88 homolog"/>
    <property type="match status" value="1"/>
</dbReference>
<gene>
    <name evidence="3" type="ORF">NEZAVI_LOCUS14374</name>
</gene>
<dbReference type="PANTHER" id="PTHR44117">
    <property type="entry name" value="INTRAFLAGELLAR TRANSPORT PROTEIN 88 HOMOLOG"/>
    <property type="match status" value="1"/>
</dbReference>
<dbReference type="SUPFAM" id="SSF48452">
    <property type="entry name" value="TPR-like"/>
    <property type="match status" value="2"/>
</dbReference>
<feature type="repeat" description="TPR" evidence="1">
    <location>
        <begin position="387"/>
        <end position="420"/>
    </location>
</feature>
<dbReference type="GO" id="GO:0042073">
    <property type="term" value="P:intraciliary transport"/>
    <property type="evidence" value="ECO:0007669"/>
    <property type="project" value="TreeGrafter"/>
</dbReference>
<organism evidence="3 4">
    <name type="scientific">Nezara viridula</name>
    <name type="common">Southern green stink bug</name>
    <name type="synonym">Cimex viridulus</name>
    <dbReference type="NCBI Taxonomy" id="85310"/>
    <lineage>
        <taxon>Eukaryota</taxon>
        <taxon>Metazoa</taxon>
        <taxon>Ecdysozoa</taxon>
        <taxon>Arthropoda</taxon>
        <taxon>Hexapoda</taxon>
        <taxon>Insecta</taxon>
        <taxon>Pterygota</taxon>
        <taxon>Neoptera</taxon>
        <taxon>Paraneoptera</taxon>
        <taxon>Hemiptera</taxon>
        <taxon>Heteroptera</taxon>
        <taxon>Panheteroptera</taxon>
        <taxon>Pentatomomorpha</taxon>
        <taxon>Pentatomoidea</taxon>
        <taxon>Pentatomidae</taxon>
        <taxon>Pentatominae</taxon>
        <taxon>Nezara</taxon>
    </lineage>
</organism>
<dbReference type="Gene3D" id="1.25.40.10">
    <property type="entry name" value="Tetratricopeptide repeat domain"/>
    <property type="match status" value="2"/>
</dbReference>
<dbReference type="EMBL" id="OV725082">
    <property type="protein sequence ID" value="CAH1406445.1"/>
    <property type="molecule type" value="Genomic_DNA"/>
</dbReference>
<dbReference type="OrthoDB" id="1926212at2759"/>
<dbReference type="Pfam" id="PF13432">
    <property type="entry name" value="TPR_16"/>
    <property type="match status" value="3"/>
</dbReference>
<feature type="repeat" description="TPR" evidence="1">
    <location>
        <begin position="421"/>
        <end position="454"/>
    </location>
</feature>
<protein>
    <recommendedName>
        <fullName evidence="5">Intraflagellar transport protein 88 homolog</fullName>
    </recommendedName>
</protein>
<feature type="repeat" description="TPR" evidence="1">
    <location>
        <begin position="140"/>
        <end position="173"/>
    </location>
</feature>
<dbReference type="InterPro" id="IPR019734">
    <property type="entry name" value="TPR_rpt"/>
</dbReference>
<dbReference type="GO" id="GO:0097730">
    <property type="term" value="C:non-motile cilium"/>
    <property type="evidence" value="ECO:0007669"/>
    <property type="project" value="TreeGrafter"/>
</dbReference>
<dbReference type="Pfam" id="PF13174">
    <property type="entry name" value="TPR_6"/>
    <property type="match status" value="1"/>
</dbReference>
<evidence type="ECO:0008006" key="5">
    <source>
        <dbReference type="Google" id="ProtNLM"/>
    </source>
</evidence>
<dbReference type="GO" id="GO:1905515">
    <property type="term" value="P:non-motile cilium assembly"/>
    <property type="evidence" value="ECO:0007669"/>
    <property type="project" value="TreeGrafter"/>
</dbReference>
<proteinExistence type="predicted"/>
<dbReference type="Pfam" id="PF13176">
    <property type="entry name" value="TPR_7"/>
    <property type="match status" value="1"/>
</dbReference>
<keyword evidence="1" id="KW-0802">TPR repeat</keyword>
<evidence type="ECO:0000256" key="2">
    <source>
        <dbReference type="SAM" id="MobiDB-lite"/>
    </source>
</evidence>
<sequence>MAEDKIKRQEKNIMSLVDESCIAASKKNFPLALEKAKEASGKERNLIRLQEQAGLGDTHNIDLTYLVLFNLASQYENNEMSNEALNSYSVIIRNRMFQNSNQLKINMGNIYAKAGQIPKAIKMYRMALDQVPNTFKDLRVKIMHNIGLLFVRLGQYNDACSSFEYIMQERPNFKAGLFALLCHYAMGDKDKMKHSFKNLLDSRLDIDEDRYQITDSNESSKLVMELIRDDKLSRLEKKLKTYAHSAILTAAKLISPVIDVNYNLGYNWCLEAVNNSFHASLAGELEVNKALAALKQGSVNEAIDSLKALQKRGDLRLATTAATDLSFIHYLQGNLDEAEKYGELAKEADSYNSGAYVNLGNAALSRGDPEKAKHLYLIALDNDPSSIDALYNLGLLHKQQGEYEDALDYFLKLHSILSSHPPVLYQLAHLHQLVGDLDQAIEWFLQLLSIVPSDPSILQKLGEIYDSDNDKQQAYHYHYEAYRYLPSELSVLDWLGSYYISHRVPEKAIQFYEKAALMQPNETKWPLLIGSCHRRAGNYQAALNTYKETLAKFPGDIECLKFLVKLCSDLGLKETNEYALELKRAEKTKEVRERISSSRSGSRRSSGRSSSGRGGPSPGQMESPLPSAGGRSHVTIEAGYSDPLGPLQERPRTGMAAPKTPWAIDEDFADEEITTDLLPE</sequence>
<evidence type="ECO:0000313" key="4">
    <source>
        <dbReference type="Proteomes" id="UP001152798"/>
    </source>
</evidence>
<dbReference type="Proteomes" id="UP001152798">
    <property type="component" value="Chromosome 6"/>
</dbReference>
<feature type="region of interest" description="Disordered" evidence="2">
    <location>
        <begin position="589"/>
        <end position="668"/>
    </location>
</feature>
<accession>A0A9P0HR05</accession>
<dbReference type="PROSITE" id="PS50005">
    <property type="entry name" value="TPR"/>
    <property type="match status" value="6"/>
</dbReference>
<evidence type="ECO:0000313" key="3">
    <source>
        <dbReference type="EMBL" id="CAH1406445.1"/>
    </source>
</evidence>
<dbReference type="AlphaFoldDB" id="A0A9P0HR05"/>
<dbReference type="SMART" id="SM00028">
    <property type="entry name" value="TPR"/>
    <property type="match status" value="10"/>
</dbReference>
<dbReference type="GO" id="GO:0097546">
    <property type="term" value="C:ciliary base"/>
    <property type="evidence" value="ECO:0007669"/>
    <property type="project" value="TreeGrafter"/>
</dbReference>
<dbReference type="GO" id="GO:0019894">
    <property type="term" value="F:kinesin binding"/>
    <property type="evidence" value="ECO:0007669"/>
    <property type="project" value="TreeGrafter"/>
</dbReference>
<dbReference type="GO" id="GO:0036064">
    <property type="term" value="C:ciliary basal body"/>
    <property type="evidence" value="ECO:0007669"/>
    <property type="project" value="TreeGrafter"/>
</dbReference>
<dbReference type="PANTHER" id="PTHR44117:SF1">
    <property type="entry name" value="INTRAFLAGELLAR TRANSPORT PROTEIN 88 HOMOLOG"/>
    <property type="match status" value="1"/>
</dbReference>
<feature type="repeat" description="TPR" evidence="1">
    <location>
        <begin position="353"/>
        <end position="386"/>
    </location>
</feature>
<reference evidence="3" key="1">
    <citation type="submission" date="2022-01" db="EMBL/GenBank/DDBJ databases">
        <authorList>
            <person name="King R."/>
        </authorList>
    </citation>
    <scope>NUCLEOTIDE SEQUENCE</scope>
</reference>
<name>A0A9P0HR05_NEZVI</name>
<feature type="repeat" description="TPR" evidence="1">
    <location>
        <begin position="489"/>
        <end position="522"/>
    </location>
</feature>
<keyword evidence="4" id="KW-1185">Reference proteome</keyword>